<organism evidence="3 4">
    <name type="scientific">Anaeromyxobacter paludicola</name>
    <dbReference type="NCBI Taxonomy" id="2918171"/>
    <lineage>
        <taxon>Bacteria</taxon>
        <taxon>Pseudomonadati</taxon>
        <taxon>Myxococcota</taxon>
        <taxon>Myxococcia</taxon>
        <taxon>Myxococcales</taxon>
        <taxon>Cystobacterineae</taxon>
        <taxon>Anaeromyxobacteraceae</taxon>
        <taxon>Anaeromyxobacter</taxon>
    </lineage>
</organism>
<sequence length="334" mass="36908">MRLEPRELIRRVRRIEIATRRAVEGTLSGQYHSVFRGRGMAFDEVRAYAPGDEVRSIDWKVSARMGELFVKRFTEERELTVVLLCDLSGSSEFGSRRRSKAEVAAELAGLVSFSAVANGDRVGLVLFTDRVERFVPPRKGRKHALRLVSEILKLEPAGRGTDLGAALEYVHRVLRRRAVVFLLSDFQQEGGAPSPTLPRFAGEGEHRGAPSPPVRGGLGRGGPEDLEPPFARALRIVARRHDVVPVELVDALEEALPPLGLALLEDPETGEAFHADLADPRVRAAWAGRAAARRARLHRLFAGLELEPVRVRADDADHVKPLLAFFAARARRLG</sequence>
<evidence type="ECO:0000256" key="1">
    <source>
        <dbReference type="SAM" id="MobiDB-lite"/>
    </source>
</evidence>
<feature type="region of interest" description="Disordered" evidence="1">
    <location>
        <begin position="189"/>
        <end position="223"/>
    </location>
</feature>
<feature type="domain" description="VWFA" evidence="2">
    <location>
        <begin position="78"/>
        <end position="278"/>
    </location>
</feature>
<dbReference type="InterPro" id="IPR036465">
    <property type="entry name" value="vWFA_dom_sf"/>
</dbReference>
<keyword evidence="4" id="KW-1185">Reference proteome</keyword>
<dbReference type="PANTHER" id="PTHR33608:SF6">
    <property type="entry name" value="BLL2464 PROTEIN"/>
    <property type="match status" value="1"/>
</dbReference>
<dbReference type="SUPFAM" id="SSF53300">
    <property type="entry name" value="vWA-like"/>
    <property type="match status" value="1"/>
</dbReference>
<dbReference type="Proteomes" id="UP001162734">
    <property type="component" value="Chromosome"/>
</dbReference>
<dbReference type="InterPro" id="IPR002035">
    <property type="entry name" value="VWF_A"/>
</dbReference>
<name>A0ABM7XEJ4_9BACT</name>
<dbReference type="Gene3D" id="3.40.50.410">
    <property type="entry name" value="von Willebrand factor, type A domain"/>
    <property type="match status" value="1"/>
</dbReference>
<dbReference type="RefSeq" id="WP_248342692.1">
    <property type="nucleotide sequence ID" value="NZ_AP025592.1"/>
</dbReference>
<evidence type="ECO:0000259" key="2">
    <source>
        <dbReference type="SMART" id="SM00327"/>
    </source>
</evidence>
<reference evidence="4" key="1">
    <citation type="journal article" date="2022" name="Int. J. Syst. Evol. Microbiol.">
        <title>Anaeromyxobacter oryzae sp. nov., Anaeromyxobacter diazotrophicus sp. nov. and Anaeromyxobacter paludicola sp. nov., isolated from paddy soils.</title>
        <authorList>
            <person name="Itoh H."/>
            <person name="Xu Z."/>
            <person name="Mise K."/>
            <person name="Masuda Y."/>
            <person name="Ushijima N."/>
            <person name="Hayakawa C."/>
            <person name="Shiratori Y."/>
            <person name="Senoo K."/>
        </authorList>
    </citation>
    <scope>NUCLEOTIDE SEQUENCE [LARGE SCALE GENOMIC DNA]</scope>
    <source>
        <strain evidence="4">Red630</strain>
    </source>
</reference>
<dbReference type="Pfam" id="PF01882">
    <property type="entry name" value="DUF58"/>
    <property type="match status" value="2"/>
</dbReference>
<dbReference type="InterPro" id="IPR002881">
    <property type="entry name" value="DUF58"/>
</dbReference>
<evidence type="ECO:0000313" key="3">
    <source>
        <dbReference type="EMBL" id="BDG10277.1"/>
    </source>
</evidence>
<gene>
    <name evidence="3" type="ORF">AMPC_33900</name>
</gene>
<dbReference type="SMART" id="SM00327">
    <property type="entry name" value="VWA"/>
    <property type="match status" value="1"/>
</dbReference>
<accession>A0ABM7XEJ4</accession>
<evidence type="ECO:0000313" key="4">
    <source>
        <dbReference type="Proteomes" id="UP001162734"/>
    </source>
</evidence>
<dbReference type="EMBL" id="AP025592">
    <property type="protein sequence ID" value="BDG10277.1"/>
    <property type="molecule type" value="Genomic_DNA"/>
</dbReference>
<dbReference type="PANTHER" id="PTHR33608">
    <property type="entry name" value="BLL2464 PROTEIN"/>
    <property type="match status" value="1"/>
</dbReference>
<proteinExistence type="predicted"/>
<protein>
    <recommendedName>
        <fullName evidence="2">VWFA domain-containing protein</fullName>
    </recommendedName>
</protein>
<dbReference type="CDD" id="cd00198">
    <property type="entry name" value="vWFA"/>
    <property type="match status" value="1"/>
</dbReference>